<name>A0AAW0KN25_QUESU</name>
<dbReference type="EMBL" id="PKMF04000263">
    <property type="protein sequence ID" value="KAK7840385.1"/>
    <property type="molecule type" value="Genomic_DNA"/>
</dbReference>
<keyword evidence="2" id="KW-1185">Reference proteome</keyword>
<protein>
    <submittedName>
        <fullName evidence="1">Uncharacterized protein</fullName>
    </submittedName>
</protein>
<evidence type="ECO:0000313" key="2">
    <source>
        <dbReference type="Proteomes" id="UP000237347"/>
    </source>
</evidence>
<reference evidence="1 2" key="1">
    <citation type="journal article" date="2018" name="Sci. Data">
        <title>The draft genome sequence of cork oak.</title>
        <authorList>
            <person name="Ramos A.M."/>
            <person name="Usie A."/>
            <person name="Barbosa P."/>
            <person name="Barros P.M."/>
            <person name="Capote T."/>
            <person name="Chaves I."/>
            <person name="Simoes F."/>
            <person name="Abreu I."/>
            <person name="Carrasquinho I."/>
            <person name="Faro C."/>
            <person name="Guimaraes J.B."/>
            <person name="Mendonca D."/>
            <person name="Nobrega F."/>
            <person name="Rodrigues L."/>
            <person name="Saibo N.J.M."/>
            <person name="Varela M.C."/>
            <person name="Egas C."/>
            <person name="Matos J."/>
            <person name="Miguel C.M."/>
            <person name="Oliveira M.M."/>
            <person name="Ricardo C.P."/>
            <person name="Goncalves S."/>
        </authorList>
    </citation>
    <scope>NUCLEOTIDE SEQUENCE [LARGE SCALE GENOMIC DNA]</scope>
    <source>
        <strain evidence="2">cv. HL8</strain>
    </source>
</reference>
<organism evidence="1 2">
    <name type="scientific">Quercus suber</name>
    <name type="common">Cork oak</name>
    <dbReference type="NCBI Taxonomy" id="58331"/>
    <lineage>
        <taxon>Eukaryota</taxon>
        <taxon>Viridiplantae</taxon>
        <taxon>Streptophyta</taxon>
        <taxon>Embryophyta</taxon>
        <taxon>Tracheophyta</taxon>
        <taxon>Spermatophyta</taxon>
        <taxon>Magnoliopsida</taxon>
        <taxon>eudicotyledons</taxon>
        <taxon>Gunneridae</taxon>
        <taxon>Pentapetalae</taxon>
        <taxon>rosids</taxon>
        <taxon>fabids</taxon>
        <taxon>Fagales</taxon>
        <taxon>Fagaceae</taxon>
        <taxon>Quercus</taxon>
    </lineage>
</organism>
<proteinExistence type="predicted"/>
<sequence>MGMKRHTCGQVGWGQDHQTVSTNVKAAYLAILFKHPQPLIRLEFNMPIMSLKDGNASVAHLSLILKNEWF</sequence>
<gene>
    <name evidence="1" type="ORF">CFP56_016758</name>
</gene>
<evidence type="ECO:0000313" key="1">
    <source>
        <dbReference type="EMBL" id="KAK7840385.1"/>
    </source>
</evidence>
<dbReference type="AlphaFoldDB" id="A0AAW0KN25"/>
<comment type="caution">
    <text evidence="1">The sequence shown here is derived from an EMBL/GenBank/DDBJ whole genome shotgun (WGS) entry which is preliminary data.</text>
</comment>
<accession>A0AAW0KN25</accession>
<dbReference type="Proteomes" id="UP000237347">
    <property type="component" value="Unassembled WGS sequence"/>
</dbReference>